<sequence length="128" mass="14376">MTKQVPLTHRSHRATTRGTYRYMSFTRPTSFGPLSAVSILGSLGCSCALSPAAVRIAFALAAAVGSLAPLLLSLRYSLAEYLHYYRCSLWLWLWHPPFGDRPEAQEEIFQVLELVPFQTAFDKRALEL</sequence>
<comment type="caution">
    <text evidence="2">The sequence shown here is derived from an EMBL/GenBank/DDBJ whole genome shotgun (WGS) entry which is preliminary data.</text>
</comment>
<name>A0AAD8UQG3_GLOAC</name>
<protein>
    <submittedName>
        <fullName evidence="2">Uncharacterized protein</fullName>
    </submittedName>
</protein>
<keyword evidence="1" id="KW-0812">Transmembrane</keyword>
<proteinExistence type="predicted"/>
<dbReference type="Proteomes" id="UP001244207">
    <property type="component" value="Unassembled WGS sequence"/>
</dbReference>
<dbReference type="RefSeq" id="XP_060365389.1">
    <property type="nucleotide sequence ID" value="XM_060502275.1"/>
</dbReference>
<dbReference type="AlphaFoldDB" id="A0AAD8UQG3"/>
<evidence type="ECO:0000313" key="2">
    <source>
        <dbReference type="EMBL" id="KAK1725334.1"/>
    </source>
</evidence>
<evidence type="ECO:0000256" key="1">
    <source>
        <dbReference type="SAM" id="Phobius"/>
    </source>
</evidence>
<feature type="transmembrane region" description="Helical" evidence="1">
    <location>
        <begin position="31"/>
        <end position="51"/>
    </location>
</feature>
<evidence type="ECO:0000313" key="3">
    <source>
        <dbReference type="Proteomes" id="UP001244207"/>
    </source>
</evidence>
<keyword evidence="1" id="KW-1133">Transmembrane helix</keyword>
<organism evidence="2 3">
    <name type="scientific">Glomerella acutata</name>
    <name type="common">Colletotrichum acutatum</name>
    <dbReference type="NCBI Taxonomy" id="27357"/>
    <lineage>
        <taxon>Eukaryota</taxon>
        <taxon>Fungi</taxon>
        <taxon>Dikarya</taxon>
        <taxon>Ascomycota</taxon>
        <taxon>Pezizomycotina</taxon>
        <taxon>Sordariomycetes</taxon>
        <taxon>Hypocreomycetidae</taxon>
        <taxon>Glomerellales</taxon>
        <taxon>Glomerellaceae</taxon>
        <taxon>Colletotrichum</taxon>
        <taxon>Colletotrichum acutatum species complex</taxon>
    </lineage>
</organism>
<dbReference type="EMBL" id="JAHMHS010000042">
    <property type="protein sequence ID" value="KAK1725334.1"/>
    <property type="molecule type" value="Genomic_DNA"/>
</dbReference>
<accession>A0AAD8UQG3</accession>
<gene>
    <name evidence="2" type="ORF">BDZ83DRAFT_305391</name>
</gene>
<dbReference type="GeneID" id="85386174"/>
<reference evidence="2" key="1">
    <citation type="submission" date="2021-12" db="EMBL/GenBank/DDBJ databases">
        <title>Comparative genomics, transcriptomics and evolutionary studies reveal genomic signatures of adaptation to plant cell wall in hemibiotrophic fungi.</title>
        <authorList>
            <consortium name="DOE Joint Genome Institute"/>
            <person name="Baroncelli R."/>
            <person name="Diaz J.F."/>
            <person name="Benocci T."/>
            <person name="Peng M."/>
            <person name="Battaglia E."/>
            <person name="Haridas S."/>
            <person name="Andreopoulos W."/>
            <person name="Labutti K."/>
            <person name="Pangilinan J."/>
            <person name="Floch G.L."/>
            <person name="Makela M.R."/>
            <person name="Henrissat B."/>
            <person name="Grigoriev I.V."/>
            <person name="Crouch J.A."/>
            <person name="De Vries R.P."/>
            <person name="Sukno S.A."/>
            <person name="Thon M.R."/>
        </authorList>
    </citation>
    <scope>NUCLEOTIDE SEQUENCE</scope>
    <source>
        <strain evidence="2">CBS 112980</strain>
    </source>
</reference>
<keyword evidence="1" id="KW-0472">Membrane</keyword>
<feature type="transmembrane region" description="Helical" evidence="1">
    <location>
        <begin position="57"/>
        <end position="76"/>
    </location>
</feature>
<keyword evidence="3" id="KW-1185">Reference proteome</keyword>